<proteinExistence type="predicted"/>
<comment type="caution">
    <text evidence="2">The sequence shown here is derived from an EMBL/GenBank/DDBJ whole genome shotgun (WGS) entry which is preliminary data.</text>
</comment>
<protein>
    <submittedName>
        <fullName evidence="2">SusD/RagB family nutrient-binding outer membrane lipoprotein</fullName>
    </submittedName>
</protein>
<dbReference type="InterPro" id="IPR041662">
    <property type="entry name" value="SusD-like_2"/>
</dbReference>
<dbReference type="Proteomes" id="UP000323994">
    <property type="component" value="Unassembled WGS sequence"/>
</dbReference>
<dbReference type="OrthoDB" id="973072at2"/>
<accession>A0A5M8QXQ7</accession>
<organism evidence="2 3">
    <name type="scientific">Dyadobacter flavalbus</name>
    <dbReference type="NCBI Taxonomy" id="2579942"/>
    <lineage>
        <taxon>Bacteria</taxon>
        <taxon>Pseudomonadati</taxon>
        <taxon>Bacteroidota</taxon>
        <taxon>Cytophagia</taxon>
        <taxon>Cytophagales</taxon>
        <taxon>Spirosomataceae</taxon>
        <taxon>Dyadobacter</taxon>
    </lineage>
</organism>
<dbReference type="InterPro" id="IPR011990">
    <property type="entry name" value="TPR-like_helical_dom_sf"/>
</dbReference>
<feature type="chain" id="PRO_5024392070" evidence="1">
    <location>
        <begin position="18"/>
        <end position="510"/>
    </location>
</feature>
<evidence type="ECO:0000313" key="3">
    <source>
        <dbReference type="Proteomes" id="UP000323994"/>
    </source>
</evidence>
<evidence type="ECO:0000256" key="1">
    <source>
        <dbReference type="SAM" id="SignalP"/>
    </source>
</evidence>
<sequence>MKKTVLYFTLLGILTFAASCDKGFEDVNKNPVLATSIDPAYLFSNAQFGSAIATQHYQLQIVQQINTPYTGVLEGGNHNTVSDPNTNANFNSLYLQNGPVNLLTTVIAQTKDNAARSNLYNMARIWRAYVFMVLVDTYGDVPYFEAGKAFLEGINLPKYDDQKVIYDDLLKELEEGTKGLDASKAIESGDLFYKGNIAQWKKLGNSLLLRAAMRFTKVDTEKAKRYVAKAVDPANGGLLSSNADNAYIAFNSTFNHPLANYFQGTERGNVYLGKAFVDYLKTTNDPRLQVISVRYETPGNPIATAGAEDTTRASQNGMPYGYNESTILNAPGFPGKTGSAFNYSQINRKTLGKIDAPEFFITYSQTALLLADAVVRGWATGDAKLLYETGVKAHMDQLATYDISATISTAKQNAYLAANPYNPQKALEQINTQYWVSSFLNGSEAWANFRRTGYPVLPVNNYPGKDPSVKDFIRRLVYPVRERSVNEANYLEAVARMGPDELGTPVFWDK</sequence>
<evidence type="ECO:0000313" key="2">
    <source>
        <dbReference type="EMBL" id="KAA6439203.1"/>
    </source>
</evidence>
<keyword evidence="2" id="KW-0449">Lipoprotein</keyword>
<gene>
    <name evidence="2" type="ORF">FEM33_13060</name>
</gene>
<name>A0A5M8QXQ7_9BACT</name>
<dbReference type="Gene3D" id="1.25.40.390">
    <property type="match status" value="1"/>
</dbReference>
<dbReference type="Pfam" id="PF12771">
    <property type="entry name" value="SusD-like_2"/>
    <property type="match status" value="1"/>
</dbReference>
<dbReference type="EMBL" id="VBSN01000038">
    <property type="protein sequence ID" value="KAA6439203.1"/>
    <property type="molecule type" value="Genomic_DNA"/>
</dbReference>
<dbReference type="AlphaFoldDB" id="A0A5M8QXQ7"/>
<feature type="signal peptide" evidence="1">
    <location>
        <begin position="1"/>
        <end position="17"/>
    </location>
</feature>
<keyword evidence="1" id="KW-0732">Signal</keyword>
<dbReference type="SUPFAM" id="SSF48452">
    <property type="entry name" value="TPR-like"/>
    <property type="match status" value="1"/>
</dbReference>
<dbReference type="PROSITE" id="PS51257">
    <property type="entry name" value="PROKAR_LIPOPROTEIN"/>
    <property type="match status" value="1"/>
</dbReference>
<reference evidence="2 3" key="1">
    <citation type="submission" date="2019-05" db="EMBL/GenBank/DDBJ databases">
        <authorList>
            <person name="Qu J.-H."/>
        </authorList>
    </citation>
    <scope>NUCLEOTIDE SEQUENCE [LARGE SCALE GENOMIC DNA]</scope>
    <source>
        <strain evidence="2 3">NS28</strain>
    </source>
</reference>
<dbReference type="RefSeq" id="WP_139012454.1">
    <property type="nucleotide sequence ID" value="NZ_VBSN01000038.1"/>
</dbReference>
<keyword evidence="3" id="KW-1185">Reference proteome</keyword>